<feature type="transmembrane region" description="Helical" evidence="3">
    <location>
        <begin position="160"/>
        <end position="177"/>
    </location>
</feature>
<comment type="similarity">
    <text evidence="1">Belongs to the 'GDSL' lipolytic enzyme family.</text>
</comment>
<dbReference type="PANTHER" id="PTHR45966">
    <property type="entry name" value="GDSL-LIKE LIPASE/ACYLHYDROLASE"/>
    <property type="match status" value="1"/>
</dbReference>
<dbReference type="SUPFAM" id="SSF52266">
    <property type="entry name" value="SGNH hydrolase"/>
    <property type="match status" value="1"/>
</dbReference>
<dbReference type="CDD" id="cd01837">
    <property type="entry name" value="SGNH_plant_lipase_like"/>
    <property type="match status" value="1"/>
</dbReference>
<dbReference type="InterPro" id="IPR036514">
    <property type="entry name" value="SGNH_hydro_sf"/>
</dbReference>
<dbReference type="EMBL" id="CAWUPB010001160">
    <property type="protein sequence ID" value="CAK7341543.1"/>
    <property type="molecule type" value="Genomic_DNA"/>
</dbReference>
<dbReference type="InterPro" id="IPR044552">
    <property type="entry name" value="GLIP1-5/GLL25"/>
</dbReference>
<evidence type="ECO:0000256" key="3">
    <source>
        <dbReference type="SAM" id="Phobius"/>
    </source>
</evidence>
<dbReference type="Gene3D" id="3.40.50.1110">
    <property type="entry name" value="SGNH hydrolase"/>
    <property type="match status" value="1"/>
</dbReference>
<comment type="caution">
    <text evidence="4">The sequence shown here is derived from an EMBL/GenBank/DDBJ whole genome shotgun (WGS) entry which is preliminary data.</text>
</comment>
<evidence type="ECO:0000313" key="4">
    <source>
        <dbReference type="EMBL" id="CAK7341543.1"/>
    </source>
</evidence>
<dbReference type="InterPro" id="IPR001087">
    <property type="entry name" value="GDSL"/>
</dbReference>
<dbReference type="PANTHER" id="PTHR45966:SF1">
    <property type="entry name" value="GDSL ESTERASE_LIPASE 1-RELATED"/>
    <property type="match status" value="1"/>
</dbReference>
<keyword evidence="3" id="KW-1133">Transmembrane helix</keyword>
<dbReference type="GO" id="GO:0016298">
    <property type="term" value="F:lipase activity"/>
    <property type="evidence" value="ECO:0007669"/>
    <property type="project" value="TreeGrafter"/>
</dbReference>
<protein>
    <recommendedName>
        <fullName evidence="6">GDSL esterase/lipase 1-like</fullName>
    </recommendedName>
</protein>
<evidence type="ECO:0008006" key="6">
    <source>
        <dbReference type="Google" id="ProtNLM"/>
    </source>
</evidence>
<evidence type="ECO:0000256" key="1">
    <source>
        <dbReference type="ARBA" id="ARBA00008668"/>
    </source>
</evidence>
<keyword evidence="3" id="KW-0812">Transmembrane</keyword>
<proteinExistence type="inferred from homology"/>
<sequence length="519" mass="57439">MAEQEEEDSKVSSPQPPHPVLEVICESLAKTSRFAAGTKAGFAVSLINRKLDIGAPFVLHIEAVKDGEEPISFGPDAVLVDYGNGWKLQTVTVLDYGGVRQTEHFRQIPTQQNSDGSRPAKTASKPGIGFVYIAKIVVAFILLFVLGAIFTLALENLPRLILSGYYFLVLCCASLLIPTSCNSKHIPLFIFGDSFFDAGNNNYIRNASERANFWPYGETFFKYPTGRFSDGRLIPDFIAEYAKLPLIPPYLQPGNHQWTDGLNFASGAAGALAQTRPAGSVIDLNTQAIYFKNVERQLSQKLGDTETKKLLSKAIYMFSVGSNDYVVPFITNSTVLQLYSEKEYVEMVIGNITTVIKEIYKNGGRKFVFLSMGPLGCVPLLRALKHNSTGGCMDELTVLTKLHNSALIEVLKELQTQLQGFKYSYFDFYASLSERINHPSKYGFKKGRVACCGSGPYRGILTCGGRGAAEYELCDNPNDYLFFDGGHLTDKANNQLAKLMWSGNSNVIWPYNLRTLIEE</sequence>
<name>A0AAV1S0W4_9ROSI</name>
<gene>
    <name evidence="4" type="ORF">DCAF_LOCUS16337</name>
</gene>
<evidence type="ECO:0000313" key="5">
    <source>
        <dbReference type="Proteomes" id="UP001314170"/>
    </source>
</evidence>
<keyword evidence="3" id="KW-0472">Membrane</keyword>
<reference evidence="4 5" key="1">
    <citation type="submission" date="2024-01" db="EMBL/GenBank/DDBJ databases">
        <authorList>
            <person name="Waweru B."/>
        </authorList>
    </citation>
    <scope>NUCLEOTIDE SEQUENCE [LARGE SCALE GENOMIC DNA]</scope>
</reference>
<dbReference type="Proteomes" id="UP001314170">
    <property type="component" value="Unassembled WGS sequence"/>
</dbReference>
<feature type="transmembrane region" description="Helical" evidence="3">
    <location>
        <begin position="130"/>
        <end position="154"/>
    </location>
</feature>
<dbReference type="AlphaFoldDB" id="A0AAV1S0W4"/>
<evidence type="ECO:0000256" key="2">
    <source>
        <dbReference type="ARBA" id="ARBA00022729"/>
    </source>
</evidence>
<dbReference type="InterPro" id="IPR035669">
    <property type="entry name" value="SGNH_plant_lipase-like"/>
</dbReference>
<accession>A0AAV1S0W4</accession>
<keyword evidence="2" id="KW-0732">Signal</keyword>
<organism evidence="4 5">
    <name type="scientific">Dovyalis caffra</name>
    <dbReference type="NCBI Taxonomy" id="77055"/>
    <lineage>
        <taxon>Eukaryota</taxon>
        <taxon>Viridiplantae</taxon>
        <taxon>Streptophyta</taxon>
        <taxon>Embryophyta</taxon>
        <taxon>Tracheophyta</taxon>
        <taxon>Spermatophyta</taxon>
        <taxon>Magnoliopsida</taxon>
        <taxon>eudicotyledons</taxon>
        <taxon>Gunneridae</taxon>
        <taxon>Pentapetalae</taxon>
        <taxon>rosids</taxon>
        <taxon>fabids</taxon>
        <taxon>Malpighiales</taxon>
        <taxon>Salicaceae</taxon>
        <taxon>Flacourtieae</taxon>
        <taxon>Dovyalis</taxon>
    </lineage>
</organism>
<keyword evidence="5" id="KW-1185">Reference proteome</keyword>
<dbReference type="Pfam" id="PF00657">
    <property type="entry name" value="Lipase_GDSL"/>
    <property type="match status" value="1"/>
</dbReference>